<feature type="region of interest" description="Disordered" evidence="1">
    <location>
        <begin position="181"/>
        <end position="203"/>
    </location>
</feature>
<keyword evidence="3" id="KW-1185">Reference proteome</keyword>
<dbReference type="RefSeq" id="XP_038811815.1">
    <property type="nucleotide sequence ID" value="XM_038951342.1"/>
</dbReference>
<feature type="compositionally biased region" description="Polar residues" evidence="1">
    <location>
        <begin position="182"/>
        <end position="196"/>
    </location>
</feature>
<dbReference type="Proteomes" id="UP000783213">
    <property type="component" value="Unassembled WGS sequence"/>
</dbReference>
<evidence type="ECO:0008006" key="4">
    <source>
        <dbReference type="Google" id="ProtNLM"/>
    </source>
</evidence>
<gene>
    <name evidence="2" type="ORF">EAE98_003722</name>
</gene>
<evidence type="ECO:0000313" key="3">
    <source>
        <dbReference type="Proteomes" id="UP000783213"/>
    </source>
</evidence>
<dbReference type="EMBL" id="RCSX01000007">
    <property type="protein sequence ID" value="KAF7932423.1"/>
    <property type="molecule type" value="Genomic_DNA"/>
</dbReference>
<comment type="caution">
    <text evidence="2">The sequence shown here is derived from an EMBL/GenBank/DDBJ whole genome shotgun (WGS) entry which is preliminary data.</text>
</comment>
<reference evidence="2 3" key="1">
    <citation type="journal article" date="2020" name="Genome Biol. Evol.">
        <title>Comparative genomics of Sclerotiniaceae.</title>
        <authorList>
            <person name="Valero Jimenez C.A."/>
            <person name="Steentjes M."/>
            <person name="Scholten O.E."/>
            <person name="Van Kan J.A.L."/>
        </authorList>
    </citation>
    <scope>NUCLEOTIDE SEQUENCE [LARGE SCALE GENOMIC DNA]</scope>
    <source>
        <strain evidence="2 3">B1</strain>
    </source>
</reference>
<proteinExistence type="predicted"/>
<name>A0ABQ7IRI1_9HELO</name>
<protein>
    <recommendedName>
        <fullName evidence="4">GATA-type domain-containing protein</fullName>
    </recommendedName>
</protein>
<sequence>MSSINKVTKFVNRNNPTAKEFIPFLKKQDATFWHLVFSESTILEAMTSHEVLKDMPPLEGQQLQALFAGLYLSGEEQGPKWILSDKYNETPLERADDQDHVSPDFRGAKMERSNKRLREAMGEVEVLDSGSEKEDDEIIDSFQKCTNCRKPNFAQGLFHKQRDNFLCAHCQAVSSFHRRRSGTTSVSSLPLGSQANDAEPIQNRCESGSPLLLAKSSTPKAILPSVADNLLS</sequence>
<accession>A0ABQ7IRI1</accession>
<evidence type="ECO:0000256" key="1">
    <source>
        <dbReference type="SAM" id="MobiDB-lite"/>
    </source>
</evidence>
<organism evidence="2 3">
    <name type="scientific">Botrytis deweyae</name>
    <dbReference type="NCBI Taxonomy" id="2478750"/>
    <lineage>
        <taxon>Eukaryota</taxon>
        <taxon>Fungi</taxon>
        <taxon>Dikarya</taxon>
        <taxon>Ascomycota</taxon>
        <taxon>Pezizomycotina</taxon>
        <taxon>Leotiomycetes</taxon>
        <taxon>Helotiales</taxon>
        <taxon>Sclerotiniaceae</taxon>
        <taxon>Botrytis</taxon>
    </lineage>
</organism>
<evidence type="ECO:0000313" key="2">
    <source>
        <dbReference type="EMBL" id="KAF7932423.1"/>
    </source>
</evidence>
<dbReference type="GeneID" id="62230496"/>